<dbReference type="SUPFAM" id="SSF54197">
    <property type="entry name" value="HIT-like"/>
    <property type="match status" value="1"/>
</dbReference>
<sequence>MTRDASHQDDRSIVDHGVGDPDHLQRLWTPHRMSYIAEAPMKKGTGSSMSSQPFTDIPTMPDEDGLVVARGDQVYAVLNLYPYNPGHLMVVPYRRVSELEDLTDDESAELMSFTQQAIRVIKAVSSPHGFNVGLNLGHSAGGSLAEHLHMHVVPRWGGDANFITIIGGSKIIPQLLRETRELLATEWADQSARTGGSEN</sequence>
<comment type="caution">
    <text evidence="4">The sequence shown here is derived from an EMBL/GenBank/DDBJ whole genome shotgun (WGS) entry which is preliminary data.</text>
</comment>
<dbReference type="InterPro" id="IPR011146">
    <property type="entry name" value="HIT-like"/>
</dbReference>
<feature type="domain" description="HIT" evidence="3">
    <location>
        <begin position="53"/>
        <end position="162"/>
    </location>
</feature>
<dbReference type="InterPro" id="IPR039383">
    <property type="entry name" value="FHIT"/>
</dbReference>
<evidence type="ECO:0000313" key="4">
    <source>
        <dbReference type="EMBL" id="MCZ8381574.1"/>
    </source>
</evidence>
<feature type="short sequence motif" description="Histidine triad motif" evidence="2">
    <location>
        <begin position="147"/>
        <end position="151"/>
    </location>
</feature>
<dbReference type="EMBL" id="JAPZPY010000012">
    <property type="protein sequence ID" value="MCZ8381574.1"/>
    <property type="molecule type" value="Genomic_DNA"/>
</dbReference>
<keyword evidence="5" id="KW-1185">Reference proteome</keyword>
<dbReference type="CDD" id="cd01275">
    <property type="entry name" value="FHIT"/>
    <property type="match status" value="1"/>
</dbReference>
<organism evidence="4 5">
    <name type="scientific">Mycobacterium hippophais</name>
    <dbReference type="NCBI Taxonomy" id="3016340"/>
    <lineage>
        <taxon>Bacteria</taxon>
        <taxon>Bacillati</taxon>
        <taxon>Actinomycetota</taxon>
        <taxon>Actinomycetes</taxon>
        <taxon>Mycobacteriales</taxon>
        <taxon>Mycobacteriaceae</taxon>
        <taxon>Mycobacterium</taxon>
    </lineage>
</organism>
<dbReference type="PROSITE" id="PS51084">
    <property type="entry name" value="HIT_2"/>
    <property type="match status" value="1"/>
</dbReference>
<name>A0ABT4PYA6_9MYCO</name>
<dbReference type="InterPro" id="IPR036265">
    <property type="entry name" value="HIT-like_sf"/>
</dbReference>
<dbReference type="InterPro" id="IPR052908">
    <property type="entry name" value="AP-4-A_phosphorylase"/>
</dbReference>
<evidence type="ECO:0000256" key="1">
    <source>
        <dbReference type="ARBA" id="ARBA00022741"/>
    </source>
</evidence>
<evidence type="ECO:0000256" key="2">
    <source>
        <dbReference type="PROSITE-ProRule" id="PRU00464"/>
    </source>
</evidence>
<dbReference type="RefSeq" id="WP_269896106.1">
    <property type="nucleotide sequence ID" value="NZ_JAPZPY010000012.1"/>
</dbReference>
<keyword evidence="1" id="KW-0547">Nucleotide-binding</keyword>
<accession>A0ABT4PYA6</accession>
<gene>
    <name evidence="4" type="ORF">O6P37_22125</name>
</gene>
<dbReference type="Proteomes" id="UP001142153">
    <property type="component" value="Unassembled WGS sequence"/>
</dbReference>
<evidence type="ECO:0000259" key="3">
    <source>
        <dbReference type="PROSITE" id="PS51084"/>
    </source>
</evidence>
<evidence type="ECO:0000313" key="5">
    <source>
        <dbReference type="Proteomes" id="UP001142153"/>
    </source>
</evidence>
<dbReference type="PANTHER" id="PTHR42997:SF1">
    <property type="entry name" value="AP-4-A PHOSPHORYLASE"/>
    <property type="match status" value="1"/>
</dbReference>
<dbReference type="Pfam" id="PF01230">
    <property type="entry name" value="HIT"/>
    <property type="match status" value="1"/>
</dbReference>
<dbReference type="PANTHER" id="PTHR42997">
    <property type="entry name" value="HIT FAMILY HYDROLASE"/>
    <property type="match status" value="1"/>
</dbReference>
<proteinExistence type="predicted"/>
<protein>
    <submittedName>
        <fullName evidence="4">HIT domain-containing protein</fullName>
    </submittedName>
</protein>
<reference evidence="4" key="1">
    <citation type="submission" date="2022-12" db="EMBL/GenBank/DDBJ databases">
        <authorList>
            <person name="Deng Y."/>
            <person name="Zhang Y.-Q."/>
        </authorList>
    </citation>
    <scope>NUCLEOTIDE SEQUENCE</scope>
    <source>
        <strain evidence="4">CPCC 205372</strain>
    </source>
</reference>
<dbReference type="Gene3D" id="3.30.428.10">
    <property type="entry name" value="HIT-like"/>
    <property type="match status" value="1"/>
</dbReference>